<dbReference type="FunFam" id="2.40.30.170:FF:000010">
    <property type="entry name" value="Efflux RND transporter periplasmic adaptor subunit"/>
    <property type="match status" value="1"/>
</dbReference>
<feature type="coiled-coil region" evidence="7">
    <location>
        <begin position="177"/>
        <end position="204"/>
    </location>
</feature>
<dbReference type="Gene3D" id="2.40.420.20">
    <property type="match status" value="1"/>
</dbReference>
<evidence type="ECO:0000256" key="2">
    <source>
        <dbReference type="ARBA" id="ARBA00022448"/>
    </source>
</evidence>
<evidence type="ECO:0000259" key="10">
    <source>
        <dbReference type="Pfam" id="PF25954"/>
    </source>
</evidence>
<dbReference type="Proteomes" id="UP000241829">
    <property type="component" value="Chromosome"/>
</dbReference>
<gene>
    <name evidence="13" type="ORF">C7H73_11790</name>
</gene>
<evidence type="ECO:0000259" key="9">
    <source>
        <dbReference type="Pfam" id="PF25893"/>
    </source>
</evidence>
<keyword evidence="14" id="KW-1185">Reference proteome</keyword>
<dbReference type="Pfam" id="PF25893">
    <property type="entry name" value="HH_CzcB"/>
    <property type="match status" value="1"/>
</dbReference>
<dbReference type="PROSITE" id="PS51318">
    <property type="entry name" value="TAT"/>
    <property type="match status" value="1"/>
</dbReference>
<dbReference type="Gene3D" id="1.10.287.470">
    <property type="entry name" value="Helix hairpin bin"/>
    <property type="match status" value="1"/>
</dbReference>
<comment type="similarity">
    <text evidence="1">Belongs to the membrane fusion protein (MFP) (TC 8.A.1) family.</text>
</comment>
<dbReference type="GO" id="GO:0060003">
    <property type="term" value="P:copper ion export"/>
    <property type="evidence" value="ECO:0007669"/>
    <property type="project" value="TreeGrafter"/>
</dbReference>
<dbReference type="RefSeq" id="WP_106846823.1">
    <property type="nucleotide sequence ID" value="NZ_CP027792.1"/>
</dbReference>
<evidence type="ECO:0000256" key="4">
    <source>
        <dbReference type="ARBA" id="ARBA00023285"/>
    </source>
</evidence>
<feature type="compositionally biased region" description="Basic and acidic residues" evidence="8">
    <location>
        <begin position="52"/>
        <end position="100"/>
    </location>
</feature>
<evidence type="ECO:0000256" key="7">
    <source>
        <dbReference type="SAM" id="Coils"/>
    </source>
</evidence>
<dbReference type="EMBL" id="CP027792">
    <property type="protein sequence ID" value="AVP58275.1"/>
    <property type="molecule type" value="Genomic_DNA"/>
</dbReference>
<dbReference type="InterPro" id="IPR058649">
    <property type="entry name" value="CzcB_C"/>
</dbReference>
<name>A0A2P1NMJ8_9BURK</name>
<evidence type="ECO:0000259" key="11">
    <source>
        <dbReference type="Pfam" id="PF25973"/>
    </source>
</evidence>
<dbReference type="FunFam" id="2.40.420.20:FF:000006">
    <property type="entry name" value="RND family efflux transporter MFP subunit"/>
    <property type="match status" value="1"/>
</dbReference>
<dbReference type="Pfam" id="PF25954">
    <property type="entry name" value="Beta-barrel_RND_2"/>
    <property type="match status" value="1"/>
</dbReference>
<dbReference type="Gene3D" id="2.40.50.100">
    <property type="match status" value="1"/>
</dbReference>
<dbReference type="SUPFAM" id="SSF111369">
    <property type="entry name" value="HlyD-like secretion proteins"/>
    <property type="match status" value="1"/>
</dbReference>
<evidence type="ECO:0000259" key="12">
    <source>
        <dbReference type="Pfam" id="PF25975"/>
    </source>
</evidence>
<protein>
    <submittedName>
        <fullName evidence="13">Efflux transporter periplasmic adaptor subunit</fullName>
    </submittedName>
</protein>
<feature type="domain" description="CzcB-like C-terminal circularly permuted SH3-like" evidence="12">
    <location>
        <begin position="368"/>
        <end position="428"/>
    </location>
</feature>
<dbReference type="InterPro" id="IPR058648">
    <property type="entry name" value="HH_CzcB-like"/>
</dbReference>
<feature type="domain" description="CzcB-like alpha-helical hairpin" evidence="9">
    <location>
        <begin position="179"/>
        <end position="238"/>
    </location>
</feature>
<dbReference type="InterPro" id="IPR006311">
    <property type="entry name" value="TAT_signal"/>
</dbReference>
<keyword evidence="3" id="KW-0862">Zinc</keyword>
<dbReference type="GO" id="GO:0046686">
    <property type="term" value="P:response to cadmium ion"/>
    <property type="evidence" value="ECO:0007669"/>
    <property type="project" value="UniProtKB-KW"/>
</dbReference>
<reference evidence="14" key="1">
    <citation type="submission" date="2018-03" db="EMBL/GenBank/DDBJ databases">
        <title>Genome sequencing of Melaminivora sp. strain SC2-7.</title>
        <authorList>
            <person name="Kim S.-J."/>
            <person name="Heo J."/>
            <person name="Ahn J.-H."/>
            <person name="Kwon S.-W."/>
        </authorList>
    </citation>
    <scope>NUCLEOTIDE SEQUENCE [LARGE SCALE GENOMIC DNA]</scope>
    <source>
        <strain evidence="14">SC2-7</strain>
    </source>
</reference>
<feature type="region of interest" description="Disordered" evidence="8">
    <location>
        <begin position="46"/>
        <end position="100"/>
    </location>
</feature>
<dbReference type="GO" id="GO:0030288">
    <property type="term" value="C:outer membrane-bounded periplasmic space"/>
    <property type="evidence" value="ECO:0007669"/>
    <property type="project" value="TreeGrafter"/>
</dbReference>
<sequence length="440" mass="46233">MNQTSHEPRARQRLSRRHALAIALLVLAGVAGAALILRPQPAQPAAAVEAAAGHEKDGHEKDGHGDDDAKGAHGKDAKKAESPEHGGGEHGDKHGDEEPARVQLSDAQLAAAGVELQAAGPAGIASVLRLPGEIRLNEDRTAHIVPRAAGVVESVSASVGQQVRRGQVLAVLSSSAVSELRAELQSARRRRELARATYERETQLWEEKISARQDMLQARQAWQESDIAVANATHKLRALGAAPDSADLARIELRAPFDGVVVERHLTLGEAAREDTSAFTVADLGTVWAQVSVAAHELAQVRVGESATVRAGASQASAQGEISYVSALMGEQSRAATARVTLPNPAGAWRPGLFVNVEVITQQAQVPVAVLGSALQSQDGRSVVFVRQGEAFVAQAVQTGRSDERMTEIVQGLPAGAVYAAQGSFIVKSELGKGSAAHEH</sequence>
<dbReference type="Pfam" id="PF25975">
    <property type="entry name" value="CzcB_C"/>
    <property type="match status" value="1"/>
</dbReference>
<keyword evidence="7" id="KW-0175">Coiled coil</keyword>
<dbReference type="GO" id="GO:0016020">
    <property type="term" value="C:membrane"/>
    <property type="evidence" value="ECO:0007669"/>
    <property type="project" value="InterPro"/>
</dbReference>
<organism evidence="13 14">
    <name type="scientific">Pulveribacter suum</name>
    <dbReference type="NCBI Taxonomy" id="2116657"/>
    <lineage>
        <taxon>Bacteria</taxon>
        <taxon>Pseudomonadati</taxon>
        <taxon>Pseudomonadota</taxon>
        <taxon>Betaproteobacteria</taxon>
        <taxon>Burkholderiales</taxon>
        <taxon>Comamonadaceae</taxon>
        <taxon>Pulveribacter</taxon>
    </lineage>
</organism>
<keyword evidence="2" id="KW-0813">Transport</keyword>
<keyword evidence="5" id="KW-0105">Cadmium resistance</keyword>
<dbReference type="Pfam" id="PF25973">
    <property type="entry name" value="BSH_CzcB"/>
    <property type="match status" value="1"/>
</dbReference>
<dbReference type="InterPro" id="IPR058792">
    <property type="entry name" value="Beta-barrel_RND_2"/>
</dbReference>
<comment type="function">
    <text evidence="6">CzcA and CzcB together would act in zinc efflux nearly as effectively as the complete czc efflux system (CzcABC). The CzcB protein is thought to funnel zinc cations to the CzcA transport protein.</text>
</comment>
<feature type="domain" description="CusB-like beta-barrel" evidence="10">
    <location>
        <begin position="286"/>
        <end position="362"/>
    </location>
</feature>
<dbReference type="InterPro" id="IPR051909">
    <property type="entry name" value="MFP_Cation_Efflux"/>
</dbReference>
<dbReference type="GO" id="GO:0022857">
    <property type="term" value="F:transmembrane transporter activity"/>
    <property type="evidence" value="ECO:0007669"/>
    <property type="project" value="InterPro"/>
</dbReference>
<evidence type="ECO:0000256" key="8">
    <source>
        <dbReference type="SAM" id="MobiDB-lite"/>
    </source>
</evidence>
<dbReference type="Gene3D" id="2.40.30.170">
    <property type="match status" value="1"/>
</dbReference>
<evidence type="ECO:0000256" key="3">
    <source>
        <dbReference type="ARBA" id="ARBA00022833"/>
    </source>
</evidence>
<evidence type="ECO:0000313" key="14">
    <source>
        <dbReference type="Proteomes" id="UP000241829"/>
    </source>
</evidence>
<feature type="domain" description="CzcB-like barrel-sandwich hybrid" evidence="11">
    <location>
        <begin position="140"/>
        <end position="283"/>
    </location>
</feature>
<evidence type="ECO:0000256" key="5">
    <source>
        <dbReference type="ARBA" id="ARBA00043263"/>
    </source>
</evidence>
<dbReference type="InterPro" id="IPR058647">
    <property type="entry name" value="BSH_CzcB-like"/>
</dbReference>
<dbReference type="GO" id="GO:0046914">
    <property type="term" value="F:transition metal ion binding"/>
    <property type="evidence" value="ECO:0007669"/>
    <property type="project" value="TreeGrafter"/>
</dbReference>
<evidence type="ECO:0000313" key="13">
    <source>
        <dbReference type="EMBL" id="AVP58275.1"/>
    </source>
</evidence>
<dbReference type="InterPro" id="IPR006143">
    <property type="entry name" value="RND_pump_MFP"/>
</dbReference>
<accession>A0A2P1NMJ8</accession>
<dbReference type="KEGG" id="melm:C7H73_11790"/>
<dbReference type="PANTHER" id="PTHR30097:SF4">
    <property type="entry name" value="SLR6042 PROTEIN"/>
    <property type="match status" value="1"/>
</dbReference>
<keyword evidence="4" id="KW-0170">Cobalt</keyword>
<dbReference type="AlphaFoldDB" id="A0A2P1NMJ8"/>
<proteinExistence type="inferred from homology"/>
<dbReference type="NCBIfam" id="TIGR01730">
    <property type="entry name" value="RND_mfp"/>
    <property type="match status" value="1"/>
</dbReference>
<dbReference type="PANTHER" id="PTHR30097">
    <property type="entry name" value="CATION EFFLUX SYSTEM PROTEIN CUSB"/>
    <property type="match status" value="1"/>
</dbReference>
<dbReference type="GO" id="GO:0015679">
    <property type="term" value="P:plasma membrane copper ion transport"/>
    <property type="evidence" value="ECO:0007669"/>
    <property type="project" value="TreeGrafter"/>
</dbReference>
<evidence type="ECO:0000256" key="1">
    <source>
        <dbReference type="ARBA" id="ARBA00009477"/>
    </source>
</evidence>
<evidence type="ECO:0000256" key="6">
    <source>
        <dbReference type="ARBA" id="ARBA00058766"/>
    </source>
</evidence>
<dbReference type="OrthoDB" id="9768185at2"/>